<feature type="transmembrane region" description="Helical" evidence="1">
    <location>
        <begin position="43"/>
        <end position="65"/>
    </location>
</feature>
<feature type="transmembrane region" description="Helical" evidence="1">
    <location>
        <begin position="77"/>
        <end position="95"/>
    </location>
</feature>
<keyword evidence="1" id="KW-0812">Transmembrane</keyword>
<keyword evidence="1" id="KW-0472">Membrane</keyword>
<feature type="transmembrane region" description="Helical" evidence="1">
    <location>
        <begin position="223"/>
        <end position="241"/>
    </location>
</feature>
<keyword evidence="1" id="KW-1133">Transmembrane helix</keyword>
<feature type="transmembrane region" description="Helical" evidence="1">
    <location>
        <begin position="195"/>
        <end position="217"/>
    </location>
</feature>
<comment type="caution">
    <text evidence="2">The sequence shown here is derived from an EMBL/GenBank/DDBJ whole genome shotgun (WGS) entry which is preliminary data.</text>
</comment>
<protein>
    <submittedName>
        <fullName evidence="2">Uncharacterized protein</fullName>
    </submittedName>
</protein>
<gene>
    <name evidence="2" type="ORF">IAB51_08500</name>
</gene>
<proteinExistence type="predicted"/>
<sequence>MERKTEHRTKNWKGAAGASGLYRIDYPEPMTVREIFQIGPASLIARVMLFAVVFGLAGFLFSLNVYGVLDFIKGKDLLLLFLGIVILAGSFVLGKKVGRPFALILKWVGMPALFLGVYGVVLVRFGFAAFLLGPVDLFVGTTCQTLLDSNTAGYGAFHGLLRLLLGIKGLFLKGGSNASVLMALVQVYREMGAEVNYYVVVPVLILISLALFAGTVLLIEVCAWLTMLIPAAACYGASRLLRMLDEKFL</sequence>
<reference evidence="2" key="2">
    <citation type="journal article" date="2021" name="PeerJ">
        <title>Extensive microbial diversity within the chicken gut microbiome revealed by metagenomics and culture.</title>
        <authorList>
            <person name="Gilroy R."/>
            <person name="Ravi A."/>
            <person name="Getino M."/>
            <person name="Pursley I."/>
            <person name="Horton D.L."/>
            <person name="Alikhan N.F."/>
            <person name="Baker D."/>
            <person name="Gharbi K."/>
            <person name="Hall N."/>
            <person name="Watson M."/>
            <person name="Adriaenssens E.M."/>
            <person name="Foster-Nyarko E."/>
            <person name="Jarju S."/>
            <person name="Secka A."/>
            <person name="Antonio M."/>
            <person name="Oren A."/>
            <person name="Chaudhuri R.R."/>
            <person name="La Ragione R."/>
            <person name="Hildebrand F."/>
            <person name="Pallen M.J."/>
        </authorList>
    </citation>
    <scope>NUCLEOTIDE SEQUENCE</scope>
    <source>
        <strain evidence="2">CHK199-13235</strain>
    </source>
</reference>
<name>A0A9D1FNT0_9FIRM</name>
<organism evidence="2 3">
    <name type="scientific">Candidatus Merdivicinus excrementipullorum</name>
    <dbReference type="NCBI Taxonomy" id="2840867"/>
    <lineage>
        <taxon>Bacteria</taxon>
        <taxon>Bacillati</taxon>
        <taxon>Bacillota</taxon>
        <taxon>Clostridia</taxon>
        <taxon>Eubacteriales</taxon>
        <taxon>Oscillospiraceae</taxon>
        <taxon>Oscillospiraceae incertae sedis</taxon>
        <taxon>Candidatus Merdivicinus</taxon>
    </lineage>
</organism>
<feature type="transmembrane region" description="Helical" evidence="1">
    <location>
        <begin position="107"/>
        <end position="132"/>
    </location>
</feature>
<evidence type="ECO:0000256" key="1">
    <source>
        <dbReference type="SAM" id="Phobius"/>
    </source>
</evidence>
<accession>A0A9D1FNT0</accession>
<evidence type="ECO:0000313" key="3">
    <source>
        <dbReference type="Proteomes" id="UP000824002"/>
    </source>
</evidence>
<reference evidence="2" key="1">
    <citation type="submission" date="2020-10" db="EMBL/GenBank/DDBJ databases">
        <authorList>
            <person name="Gilroy R."/>
        </authorList>
    </citation>
    <scope>NUCLEOTIDE SEQUENCE</scope>
    <source>
        <strain evidence="2">CHK199-13235</strain>
    </source>
</reference>
<dbReference type="AlphaFoldDB" id="A0A9D1FNT0"/>
<feature type="transmembrane region" description="Helical" evidence="1">
    <location>
        <begin position="152"/>
        <end position="174"/>
    </location>
</feature>
<dbReference type="EMBL" id="DVJP01000054">
    <property type="protein sequence ID" value="HIS76833.1"/>
    <property type="molecule type" value="Genomic_DNA"/>
</dbReference>
<dbReference type="Proteomes" id="UP000824002">
    <property type="component" value="Unassembled WGS sequence"/>
</dbReference>
<evidence type="ECO:0000313" key="2">
    <source>
        <dbReference type="EMBL" id="HIS76833.1"/>
    </source>
</evidence>